<evidence type="ECO:0000313" key="3">
    <source>
        <dbReference type="Proteomes" id="UP000799438"/>
    </source>
</evidence>
<sequence length="157" mass="17948">YEAVSYAWETQKRDRILICKGSALRITPNCEDALRRLRKPFTPRMLWIDALCINQDDDAERAQQVAIMGSIYLDATQVVVWLGKGDVHSKTCFRFFRLAKGFVETGNSRHKSLQEISQRGGLPVAGSLRALLQRSWFNRTWVIQEVILNHNVVVLCG</sequence>
<organism evidence="2 3">
    <name type="scientific">Aplosporella prunicola CBS 121167</name>
    <dbReference type="NCBI Taxonomy" id="1176127"/>
    <lineage>
        <taxon>Eukaryota</taxon>
        <taxon>Fungi</taxon>
        <taxon>Dikarya</taxon>
        <taxon>Ascomycota</taxon>
        <taxon>Pezizomycotina</taxon>
        <taxon>Dothideomycetes</taxon>
        <taxon>Dothideomycetes incertae sedis</taxon>
        <taxon>Botryosphaeriales</taxon>
        <taxon>Aplosporellaceae</taxon>
        <taxon>Aplosporella</taxon>
    </lineage>
</organism>
<protein>
    <recommendedName>
        <fullName evidence="1">Heterokaryon incompatibility domain-containing protein</fullName>
    </recommendedName>
</protein>
<dbReference type="InterPro" id="IPR010730">
    <property type="entry name" value="HET"/>
</dbReference>
<feature type="domain" description="Heterokaryon incompatibility" evidence="1">
    <location>
        <begin position="1"/>
        <end position="145"/>
    </location>
</feature>
<dbReference type="EMBL" id="ML995479">
    <property type="protein sequence ID" value="KAF2144480.1"/>
    <property type="molecule type" value="Genomic_DNA"/>
</dbReference>
<dbReference type="GeneID" id="54293490"/>
<evidence type="ECO:0000259" key="1">
    <source>
        <dbReference type="Pfam" id="PF06985"/>
    </source>
</evidence>
<evidence type="ECO:0000313" key="2">
    <source>
        <dbReference type="EMBL" id="KAF2144480.1"/>
    </source>
</evidence>
<dbReference type="Proteomes" id="UP000799438">
    <property type="component" value="Unassembled WGS sequence"/>
</dbReference>
<keyword evidence="3" id="KW-1185">Reference proteome</keyword>
<name>A0A6A6BK20_9PEZI</name>
<dbReference type="Pfam" id="PF06985">
    <property type="entry name" value="HET"/>
    <property type="match status" value="1"/>
</dbReference>
<feature type="non-terminal residue" evidence="2">
    <location>
        <position position="1"/>
    </location>
</feature>
<dbReference type="PANTHER" id="PTHR24148:SF64">
    <property type="entry name" value="HETEROKARYON INCOMPATIBILITY DOMAIN-CONTAINING PROTEIN"/>
    <property type="match status" value="1"/>
</dbReference>
<dbReference type="RefSeq" id="XP_033400192.1">
    <property type="nucleotide sequence ID" value="XM_033535994.1"/>
</dbReference>
<dbReference type="InterPro" id="IPR052895">
    <property type="entry name" value="HetReg/Transcr_Mod"/>
</dbReference>
<dbReference type="OrthoDB" id="2157530at2759"/>
<dbReference type="PANTHER" id="PTHR24148">
    <property type="entry name" value="ANKYRIN REPEAT DOMAIN-CONTAINING PROTEIN 39 HOMOLOG-RELATED"/>
    <property type="match status" value="1"/>
</dbReference>
<reference evidence="2" key="1">
    <citation type="journal article" date="2020" name="Stud. Mycol.">
        <title>101 Dothideomycetes genomes: a test case for predicting lifestyles and emergence of pathogens.</title>
        <authorList>
            <person name="Haridas S."/>
            <person name="Albert R."/>
            <person name="Binder M."/>
            <person name="Bloem J."/>
            <person name="Labutti K."/>
            <person name="Salamov A."/>
            <person name="Andreopoulos B."/>
            <person name="Baker S."/>
            <person name="Barry K."/>
            <person name="Bills G."/>
            <person name="Bluhm B."/>
            <person name="Cannon C."/>
            <person name="Castanera R."/>
            <person name="Culley D."/>
            <person name="Daum C."/>
            <person name="Ezra D."/>
            <person name="Gonzalez J."/>
            <person name="Henrissat B."/>
            <person name="Kuo A."/>
            <person name="Liang C."/>
            <person name="Lipzen A."/>
            <person name="Lutzoni F."/>
            <person name="Magnuson J."/>
            <person name="Mondo S."/>
            <person name="Nolan M."/>
            <person name="Ohm R."/>
            <person name="Pangilinan J."/>
            <person name="Park H.-J."/>
            <person name="Ramirez L."/>
            <person name="Alfaro M."/>
            <person name="Sun H."/>
            <person name="Tritt A."/>
            <person name="Yoshinaga Y."/>
            <person name="Zwiers L.-H."/>
            <person name="Turgeon B."/>
            <person name="Goodwin S."/>
            <person name="Spatafora J."/>
            <person name="Crous P."/>
            <person name="Grigoriev I."/>
        </authorList>
    </citation>
    <scope>NUCLEOTIDE SEQUENCE</scope>
    <source>
        <strain evidence="2">CBS 121167</strain>
    </source>
</reference>
<feature type="non-terminal residue" evidence="2">
    <location>
        <position position="157"/>
    </location>
</feature>
<dbReference type="AlphaFoldDB" id="A0A6A6BK20"/>
<accession>A0A6A6BK20</accession>
<gene>
    <name evidence="2" type="ORF">K452DRAFT_198659</name>
</gene>
<proteinExistence type="predicted"/>